<evidence type="ECO:0000256" key="1">
    <source>
        <dbReference type="ARBA" id="ARBA00006987"/>
    </source>
</evidence>
<dbReference type="Gene3D" id="3.40.190.10">
    <property type="entry name" value="Periplasmic binding protein-like II"/>
    <property type="match status" value="1"/>
</dbReference>
<organism evidence="2 3">
    <name type="scientific">Pseudaquabacterium pictum</name>
    <dbReference type="NCBI Taxonomy" id="2315236"/>
    <lineage>
        <taxon>Bacteria</taxon>
        <taxon>Pseudomonadati</taxon>
        <taxon>Pseudomonadota</taxon>
        <taxon>Betaproteobacteria</taxon>
        <taxon>Burkholderiales</taxon>
        <taxon>Sphaerotilaceae</taxon>
        <taxon>Pseudaquabacterium</taxon>
    </lineage>
</organism>
<proteinExistence type="inferred from homology"/>
<dbReference type="EMBL" id="BJCL01000001">
    <property type="protein sequence ID" value="GCL61304.1"/>
    <property type="molecule type" value="Genomic_DNA"/>
</dbReference>
<dbReference type="InterPro" id="IPR042100">
    <property type="entry name" value="Bug_dom1"/>
</dbReference>
<comment type="similarity">
    <text evidence="1">Belongs to the UPF0065 (bug) family.</text>
</comment>
<dbReference type="RefSeq" id="WP_137731066.1">
    <property type="nucleotide sequence ID" value="NZ_BJCL01000001.1"/>
</dbReference>
<accession>A0A480AI42</accession>
<name>A0A480AI42_9BURK</name>
<sequence>MTLRLHPLRRLCVAGLAGLAAGLCVLPVAAQPFPSKPVRLVVPFPPGSATDTVARAFAQVLAPALGQPVLVDNKAGADGALAGQEVLRAPADGHTLLFGTNSPLAVAPAMKKTPPYDPLTDFTPVIDIGRYTFFLVVHPSVPANTLAEFIAHAKAHQGTLNYGTGNTTGQVAMAQFAALSGTRMTHVPYKGEPQALTDLLAGRLQLMVVSAGPSVPHIREGKLRPLAVTLPVRSAALPQVPTMAEAGLPQFSITSWAAVVGPARMPAEVVERLNREFTAAMARPEVLTVAERQAFALTGSSPARLGAFMREQLDSYRATLKAAGIEPE</sequence>
<gene>
    <name evidence="2" type="ORF">AQPW35_03850</name>
</gene>
<dbReference type="Pfam" id="PF03401">
    <property type="entry name" value="TctC"/>
    <property type="match status" value="1"/>
</dbReference>
<dbReference type="OrthoDB" id="8678477at2"/>
<dbReference type="PANTHER" id="PTHR42928:SF5">
    <property type="entry name" value="BLR1237 PROTEIN"/>
    <property type="match status" value="1"/>
</dbReference>
<dbReference type="SUPFAM" id="SSF53850">
    <property type="entry name" value="Periplasmic binding protein-like II"/>
    <property type="match status" value="1"/>
</dbReference>
<dbReference type="AlphaFoldDB" id="A0A480AI42"/>
<dbReference type="PANTHER" id="PTHR42928">
    <property type="entry name" value="TRICARBOXYLATE-BINDING PROTEIN"/>
    <property type="match status" value="1"/>
</dbReference>
<dbReference type="CDD" id="cd07012">
    <property type="entry name" value="PBP2_Bug_TTT"/>
    <property type="match status" value="1"/>
</dbReference>
<dbReference type="Proteomes" id="UP000301751">
    <property type="component" value="Unassembled WGS sequence"/>
</dbReference>
<reference evidence="3" key="1">
    <citation type="submission" date="2019-03" db="EMBL/GenBank/DDBJ databases">
        <title>Aquabacterium pictum sp.nov., the first bacteriochlorophyll a-containing freshwater bacterium in the genus Aquabacterium of the class Betaproteobacteria.</title>
        <authorList>
            <person name="Hirose S."/>
            <person name="Tank M."/>
            <person name="Hara E."/>
            <person name="Tamaki H."/>
            <person name="Takaichi S."/>
            <person name="Haruta S."/>
            <person name="Hanada S."/>
        </authorList>
    </citation>
    <scope>NUCLEOTIDE SEQUENCE [LARGE SCALE GENOMIC DNA]</scope>
    <source>
        <strain evidence="3">W35</strain>
    </source>
</reference>
<protein>
    <submittedName>
        <fullName evidence="2">Exported protein</fullName>
    </submittedName>
</protein>
<keyword evidence="3" id="KW-1185">Reference proteome</keyword>
<comment type="caution">
    <text evidence="2">The sequence shown here is derived from an EMBL/GenBank/DDBJ whole genome shotgun (WGS) entry which is preliminary data.</text>
</comment>
<dbReference type="InterPro" id="IPR005064">
    <property type="entry name" value="BUG"/>
</dbReference>
<evidence type="ECO:0000313" key="2">
    <source>
        <dbReference type="EMBL" id="GCL61304.1"/>
    </source>
</evidence>
<dbReference type="PIRSF" id="PIRSF017082">
    <property type="entry name" value="YflP"/>
    <property type="match status" value="1"/>
</dbReference>
<dbReference type="Gene3D" id="3.40.190.150">
    <property type="entry name" value="Bordetella uptake gene, domain 1"/>
    <property type="match status" value="1"/>
</dbReference>
<evidence type="ECO:0000313" key="3">
    <source>
        <dbReference type="Proteomes" id="UP000301751"/>
    </source>
</evidence>